<dbReference type="InterPro" id="IPR050109">
    <property type="entry name" value="HTH-type_TetR-like_transc_reg"/>
</dbReference>
<evidence type="ECO:0000313" key="7">
    <source>
        <dbReference type="Proteomes" id="UP001431776"/>
    </source>
</evidence>
<dbReference type="SUPFAM" id="SSF46689">
    <property type="entry name" value="Homeodomain-like"/>
    <property type="match status" value="1"/>
</dbReference>
<organism evidence="6 7">
    <name type="scientific">Anaerobaca lacustris</name>
    <dbReference type="NCBI Taxonomy" id="3044600"/>
    <lineage>
        <taxon>Bacteria</taxon>
        <taxon>Pseudomonadati</taxon>
        <taxon>Planctomycetota</taxon>
        <taxon>Phycisphaerae</taxon>
        <taxon>Sedimentisphaerales</taxon>
        <taxon>Anaerobacaceae</taxon>
        <taxon>Anaerobaca</taxon>
    </lineage>
</organism>
<dbReference type="PANTHER" id="PTHR30055">
    <property type="entry name" value="HTH-TYPE TRANSCRIPTIONAL REGULATOR RUTR"/>
    <property type="match status" value="1"/>
</dbReference>
<feature type="domain" description="HTH tetR-type" evidence="5">
    <location>
        <begin position="15"/>
        <end position="75"/>
    </location>
</feature>
<comment type="caution">
    <text evidence="6">The sequence shown here is derived from an EMBL/GenBank/DDBJ whole genome shotgun (WGS) entry which is preliminary data.</text>
</comment>
<dbReference type="Proteomes" id="UP001431776">
    <property type="component" value="Unassembled WGS sequence"/>
</dbReference>
<accession>A0AAW6TXE7</accession>
<keyword evidence="7" id="KW-1185">Reference proteome</keyword>
<dbReference type="SUPFAM" id="SSF48498">
    <property type="entry name" value="Tetracyclin repressor-like, C-terminal domain"/>
    <property type="match status" value="1"/>
</dbReference>
<evidence type="ECO:0000256" key="1">
    <source>
        <dbReference type="ARBA" id="ARBA00023015"/>
    </source>
</evidence>
<dbReference type="EMBL" id="JASCXX010000009">
    <property type="protein sequence ID" value="MDI6449275.1"/>
    <property type="molecule type" value="Genomic_DNA"/>
</dbReference>
<reference evidence="6" key="1">
    <citation type="submission" date="2023-05" db="EMBL/GenBank/DDBJ databases">
        <title>Anaerotaeda fermentans gen. nov., sp. nov., a novel anaerobic planctomycete of the new family within the order Sedimentisphaerales isolated from Taman Peninsula, Russia.</title>
        <authorList>
            <person name="Khomyakova M.A."/>
            <person name="Merkel A.Y."/>
            <person name="Slobodkin A.I."/>
        </authorList>
    </citation>
    <scope>NUCLEOTIDE SEQUENCE</scope>
    <source>
        <strain evidence="6">M17dextr</strain>
    </source>
</reference>
<keyword evidence="3" id="KW-0804">Transcription</keyword>
<name>A0AAW6TXE7_9BACT</name>
<dbReference type="GO" id="GO:0003700">
    <property type="term" value="F:DNA-binding transcription factor activity"/>
    <property type="evidence" value="ECO:0007669"/>
    <property type="project" value="TreeGrafter"/>
</dbReference>
<keyword evidence="2 4" id="KW-0238">DNA-binding</keyword>
<dbReference type="InterPro" id="IPR009057">
    <property type="entry name" value="Homeodomain-like_sf"/>
</dbReference>
<feature type="DNA-binding region" description="H-T-H motif" evidence="4">
    <location>
        <begin position="38"/>
        <end position="57"/>
    </location>
</feature>
<keyword evidence="1" id="KW-0805">Transcription regulation</keyword>
<dbReference type="PROSITE" id="PS50977">
    <property type="entry name" value="HTH_TETR_2"/>
    <property type="match status" value="1"/>
</dbReference>
<evidence type="ECO:0000259" key="5">
    <source>
        <dbReference type="PROSITE" id="PS50977"/>
    </source>
</evidence>
<evidence type="ECO:0000313" key="6">
    <source>
        <dbReference type="EMBL" id="MDI6449275.1"/>
    </source>
</evidence>
<dbReference type="InterPro" id="IPR001647">
    <property type="entry name" value="HTH_TetR"/>
</dbReference>
<dbReference type="PRINTS" id="PR00455">
    <property type="entry name" value="HTHTETR"/>
</dbReference>
<dbReference type="Gene3D" id="1.10.357.10">
    <property type="entry name" value="Tetracycline Repressor, domain 2"/>
    <property type="match status" value="1"/>
</dbReference>
<dbReference type="InterPro" id="IPR036271">
    <property type="entry name" value="Tet_transcr_reg_TetR-rel_C_sf"/>
</dbReference>
<sequence length="208" mass="23176">MAEKTGLSRRQRERQRHRDEIVDAAMRLFAEKGFHNVSMQEIAAEAEFATGTIYNFFDSKESLYREIMDEVADNVLSLVKPIFEGEADEREKIAGFIWASIRVFQENSAAIRLFLRANQGPLTHVSTAHFSETAAEVHGTLQTMLKQVFASGMSKGLFRPLDPNVAALALDAALRAIVFSAAEDVQDSALEEKVAGIEELFFRGILHG</sequence>
<dbReference type="GO" id="GO:0000976">
    <property type="term" value="F:transcription cis-regulatory region binding"/>
    <property type="evidence" value="ECO:0007669"/>
    <property type="project" value="TreeGrafter"/>
</dbReference>
<proteinExistence type="predicted"/>
<evidence type="ECO:0000256" key="2">
    <source>
        <dbReference type="ARBA" id="ARBA00023125"/>
    </source>
</evidence>
<dbReference type="AlphaFoldDB" id="A0AAW6TXE7"/>
<evidence type="ECO:0000256" key="4">
    <source>
        <dbReference type="PROSITE-ProRule" id="PRU00335"/>
    </source>
</evidence>
<dbReference type="Pfam" id="PF00440">
    <property type="entry name" value="TetR_N"/>
    <property type="match status" value="1"/>
</dbReference>
<evidence type="ECO:0000256" key="3">
    <source>
        <dbReference type="ARBA" id="ARBA00023163"/>
    </source>
</evidence>
<dbReference type="RefSeq" id="WP_349244681.1">
    <property type="nucleotide sequence ID" value="NZ_JASCXX010000009.1"/>
</dbReference>
<gene>
    <name evidence="6" type="ORF">QJ522_09495</name>
</gene>
<dbReference type="PANTHER" id="PTHR30055:SF234">
    <property type="entry name" value="HTH-TYPE TRANSCRIPTIONAL REGULATOR BETI"/>
    <property type="match status" value="1"/>
</dbReference>
<protein>
    <submittedName>
        <fullName evidence="6">TetR/AcrR family transcriptional regulator</fullName>
    </submittedName>
</protein>
<dbReference type="Gene3D" id="1.10.10.60">
    <property type="entry name" value="Homeodomain-like"/>
    <property type="match status" value="1"/>
</dbReference>
<dbReference type="FunFam" id="1.10.10.60:FF:000141">
    <property type="entry name" value="TetR family transcriptional regulator"/>
    <property type="match status" value="1"/>
</dbReference>